<accession>W5MZZ2</accession>
<dbReference type="GO" id="GO:0000775">
    <property type="term" value="C:chromosome, centromeric region"/>
    <property type="evidence" value="ECO:0000318"/>
    <property type="project" value="GO_Central"/>
</dbReference>
<feature type="compositionally biased region" description="Polar residues" evidence="1">
    <location>
        <begin position="569"/>
        <end position="587"/>
    </location>
</feature>
<feature type="compositionally biased region" description="Basic and acidic residues" evidence="1">
    <location>
        <begin position="1059"/>
        <end position="1071"/>
    </location>
</feature>
<feature type="region of interest" description="Disordered" evidence="1">
    <location>
        <begin position="1200"/>
        <end position="1226"/>
    </location>
</feature>
<feature type="compositionally biased region" description="Polar residues" evidence="1">
    <location>
        <begin position="644"/>
        <end position="669"/>
    </location>
</feature>
<feature type="compositionally biased region" description="Basic residues" evidence="1">
    <location>
        <begin position="1130"/>
        <end position="1141"/>
    </location>
</feature>
<feature type="compositionally biased region" description="Polar residues" evidence="1">
    <location>
        <begin position="1200"/>
        <end position="1225"/>
    </location>
</feature>
<feature type="region of interest" description="Disordered" evidence="1">
    <location>
        <begin position="643"/>
        <end position="718"/>
    </location>
</feature>
<dbReference type="OrthoDB" id="118550at2759"/>
<dbReference type="InParanoid" id="W5MZZ2"/>
<dbReference type="PANTHER" id="PTHR16124">
    <property type="entry name" value="MIS18-BINDING PROTEIN 1"/>
    <property type="match status" value="1"/>
</dbReference>
<dbReference type="Proteomes" id="UP000018468">
    <property type="component" value="Linkage group LG7"/>
</dbReference>
<dbReference type="HOGENOM" id="CLU_259668_0_0_1"/>
<dbReference type="InterPro" id="IPR015216">
    <property type="entry name" value="SANTA"/>
</dbReference>
<feature type="compositionally biased region" description="Polar residues" evidence="1">
    <location>
        <begin position="1006"/>
        <end position="1015"/>
    </location>
</feature>
<dbReference type="STRING" id="7918.ENSLOCP00000013951"/>
<evidence type="ECO:0000313" key="4">
    <source>
        <dbReference type="Proteomes" id="UP000018468"/>
    </source>
</evidence>
<evidence type="ECO:0000259" key="2">
    <source>
        <dbReference type="Pfam" id="PF09133"/>
    </source>
</evidence>
<dbReference type="CTD" id="55320"/>
<evidence type="ECO:0000256" key="1">
    <source>
        <dbReference type="SAM" id="MobiDB-lite"/>
    </source>
</evidence>
<dbReference type="GeneTree" id="ENSGT00390000007395"/>
<feature type="region of interest" description="Disordered" evidence="1">
    <location>
        <begin position="308"/>
        <end position="379"/>
    </location>
</feature>
<feature type="compositionally biased region" description="Polar residues" evidence="1">
    <location>
        <begin position="131"/>
        <end position="141"/>
    </location>
</feature>
<feature type="region of interest" description="Disordered" evidence="1">
    <location>
        <begin position="956"/>
        <end position="1082"/>
    </location>
</feature>
<feature type="compositionally biased region" description="Polar residues" evidence="1">
    <location>
        <begin position="357"/>
        <end position="366"/>
    </location>
</feature>
<keyword evidence="4" id="KW-1185">Reference proteome</keyword>
<reference evidence="3" key="3">
    <citation type="submission" date="2025-09" db="UniProtKB">
        <authorList>
            <consortium name="Ensembl"/>
        </authorList>
    </citation>
    <scope>IDENTIFICATION</scope>
</reference>
<reference evidence="4" key="1">
    <citation type="submission" date="2011-12" db="EMBL/GenBank/DDBJ databases">
        <title>The Draft Genome of Lepisosteus oculatus.</title>
        <authorList>
            <consortium name="The Broad Institute Genome Assembly &amp; Analysis Group"/>
            <consortium name="Computational R&amp;D Group"/>
            <consortium name="and Sequencing Platform"/>
            <person name="Di Palma F."/>
            <person name="Alfoldi J."/>
            <person name="Johnson J."/>
            <person name="Berlin A."/>
            <person name="Gnerre S."/>
            <person name="Jaffe D."/>
            <person name="MacCallum I."/>
            <person name="Young S."/>
            <person name="Walker B.J."/>
            <person name="Lander E.S."/>
            <person name="Lindblad-Toh K."/>
        </authorList>
    </citation>
    <scope>NUCLEOTIDE SEQUENCE [LARGE SCALE GENOMIC DNA]</scope>
</reference>
<feature type="region of interest" description="Disordered" evidence="1">
    <location>
        <begin position="533"/>
        <end position="587"/>
    </location>
</feature>
<feature type="region of interest" description="Disordered" evidence="1">
    <location>
        <begin position="1"/>
        <end position="25"/>
    </location>
</feature>
<dbReference type="eggNOG" id="ENOG502QRUS">
    <property type="taxonomic scope" value="Eukaryota"/>
</dbReference>
<feature type="compositionally biased region" description="Low complexity" evidence="1">
    <location>
        <begin position="790"/>
        <end position="806"/>
    </location>
</feature>
<evidence type="ECO:0000313" key="3">
    <source>
        <dbReference type="Ensembl" id="ENSLOCP00000013951.1"/>
    </source>
</evidence>
<dbReference type="Pfam" id="PF09133">
    <property type="entry name" value="SANTA"/>
    <property type="match status" value="1"/>
</dbReference>
<protein>
    <submittedName>
        <fullName evidence="3">MIS18 binding protein 1</fullName>
    </submittedName>
</protein>
<feature type="region of interest" description="Disordered" evidence="1">
    <location>
        <begin position="732"/>
        <end position="871"/>
    </location>
</feature>
<dbReference type="SUPFAM" id="SSF46689">
    <property type="entry name" value="Homeodomain-like"/>
    <property type="match status" value="1"/>
</dbReference>
<proteinExistence type="predicted"/>
<feature type="compositionally biased region" description="Polar residues" evidence="1">
    <location>
        <begin position="744"/>
        <end position="763"/>
    </location>
</feature>
<feature type="domain" description="SANTA" evidence="2">
    <location>
        <begin position="433"/>
        <end position="518"/>
    </location>
</feature>
<dbReference type="Ensembl" id="ENSLOCT00000013980.1">
    <property type="protein sequence ID" value="ENSLOCP00000013951.1"/>
    <property type="gene ID" value="ENSLOCG00000011351.1"/>
</dbReference>
<dbReference type="InterPro" id="IPR009057">
    <property type="entry name" value="Homeodomain-like_sf"/>
</dbReference>
<feature type="compositionally biased region" description="Basic and acidic residues" evidence="1">
    <location>
        <begin position="538"/>
        <end position="551"/>
    </location>
</feature>
<feature type="region of interest" description="Disordered" evidence="1">
    <location>
        <begin position="128"/>
        <end position="200"/>
    </location>
</feature>
<dbReference type="EMBL" id="AHAT01003723">
    <property type="status" value="NOT_ANNOTATED_CDS"/>
    <property type="molecule type" value="Genomic_DNA"/>
</dbReference>
<name>W5MZZ2_LEPOC</name>
<feature type="compositionally biased region" description="Polar residues" evidence="1">
    <location>
        <begin position="336"/>
        <end position="348"/>
    </location>
</feature>
<feature type="compositionally biased region" description="Low complexity" evidence="1">
    <location>
        <begin position="832"/>
        <end position="845"/>
    </location>
</feature>
<dbReference type="InterPro" id="IPR039110">
    <property type="entry name" value="KNL2-like"/>
</dbReference>
<organism evidence="3 4">
    <name type="scientific">Lepisosteus oculatus</name>
    <name type="common">Spotted gar</name>
    <dbReference type="NCBI Taxonomy" id="7918"/>
    <lineage>
        <taxon>Eukaryota</taxon>
        <taxon>Metazoa</taxon>
        <taxon>Chordata</taxon>
        <taxon>Craniata</taxon>
        <taxon>Vertebrata</taxon>
        <taxon>Euteleostomi</taxon>
        <taxon>Actinopterygii</taxon>
        <taxon>Neopterygii</taxon>
        <taxon>Holostei</taxon>
        <taxon>Semionotiformes</taxon>
        <taxon>Lepisosteidae</taxon>
        <taxon>Lepisosteus</taxon>
    </lineage>
</organism>
<dbReference type="FunCoup" id="W5MZZ2">
    <property type="interactions" value="786"/>
</dbReference>
<feature type="compositionally biased region" description="Acidic residues" evidence="1">
    <location>
        <begin position="1072"/>
        <end position="1082"/>
    </location>
</feature>
<dbReference type="Gene3D" id="1.10.10.60">
    <property type="entry name" value="Homeodomain-like"/>
    <property type="match status" value="1"/>
</dbReference>
<feature type="compositionally biased region" description="Polar residues" evidence="1">
    <location>
        <begin position="703"/>
        <end position="718"/>
    </location>
</feature>
<dbReference type="Bgee" id="ENSLOCG00000011351">
    <property type="expression patterns" value="Expressed in ovary and 11 other cell types or tissues"/>
</dbReference>
<feature type="compositionally biased region" description="Basic residues" evidence="1">
    <location>
        <begin position="681"/>
        <end position="695"/>
    </location>
</feature>
<feature type="compositionally biased region" description="Basic and acidic residues" evidence="1">
    <location>
        <begin position="1142"/>
        <end position="1154"/>
    </location>
</feature>
<reference evidence="3" key="2">
    <citation type="submission" date="2025-08" db="UniProtKB">
        <authorList>
            <consortium name="Ensembl"/>
        </authorList>
    </citation>
    <scope>IDENTIFICATION</scope>
</reference>
<dbReference type="CDD" id="cd00167">
    <property type="entry name" value="SANT"/>
    <property type="match status" value="1"/>
</dbReference>
<dbReference type="PANTHER" id="PTHR16124:SF3">
    <property type="entry name" value="MIS18-BINDING PROTEIN 1"/>
    <property type="match status" value="1"/>
</dbReference>
<dbReference type="GeneID" id="107077778"/>
<feature type="region of interest" description="Disordered" evidence="1">
    <location>
        <begin position="1123"/>
        <end position="1154"/>
    </location>
</feature>
<feature type="compositionally biased region" description="Basic and acidic residues" evidence="1">
    <location>
        <begin position="764"/>
        <end position="775"/>
    </location>
</feature>
<sequence>MFKTPSRTPDKTGKRSTFKSIPLSKIPPNALTPVKELLKLVESDHSDEENVLLPNVLPVFVGPTSNRTPTQARSSTVMCGAHDYNTQPCQPRSINNMRVDKGNPSLVESLKENKTPVKKFYIGIKNHLEQRTPSAGKSAGQSREADKDRKSSFPVAREWEQPETFRTTAETEDQAIILTPSQRRHPCQTPRKGGQREAERTPVQAFGLVPDRVTRSPLRTATASNPVPLRAADAHCGEQEVSQAPTKKDNEKNVVFIVPTVPIKKPAFSCTKKDDFPKESPAKIFAQMKRKIELRKQKQQEENQIKATADLTHGGLQESSINPVQMSGEDGDDEMSQISDSIGQGTDDASTEGETIAESTTVSTGAGPSHSSSSCTESTNDCDVNVQNFEVNQILLQSPRIFLPRKRKATFQPRSEQEIFEPQDGPHFPETHIRLRKWGIRILSDGVCVEGQRVDMNGIIWHSNLVAERIKYNILRTISGSIYVLIGKMCMDTRLSKALPRSFLKKFLFGFPEKWKDYIEDFILRLKSAEAETQNIQDPKEGERKNEEKSLASRKKAPPKKQEQLVKAKSTTPKTEDTNASISSLLQSDLRTTRSGRLVKPPMEFWRGERVFVDSQMNLVFNEGGVDYLECHLRQSIAKGIQKKLSTSKSTEKPQTNSEESEVAKQTESSADERENVVLQRKVKLHHRRGRSRKRDLREHAPHSTNKNPEQGSSACSLTSVADPVELPLQALSSKKEKSNSKSTCHSSNGVPRSRSVSQNQVTKDFHSAQELKRDKQSKKCSQESETEMSSSNMHRSLRSRSSSQRRNLDYMSQEQMKKNQIQKRLKESETETSNSDTDSTWRLRSSSRKKRGSEHISEPQRILRSKSREQLQELEAETSCSIGLRSLRSRSASHRRRHLPDIERIQPGQQWNMQETESEECASGAEGIKQYGAASRDHSEVVNVPKKRESCVRNLDKKVTLTPKKKSTPNKCSSSKNRTRRHEKASHDPELDIFVSDQHDVLNLQPRSHGSRASETADPLDFNNGNQSRDTHNNMGKVHGKLPTPSSDKKKHRPTKGKTLEVLKAAKEREEDGEEEGDAWSETELGKLHKAVSSLPKHKRGFWLDVAMCVGTRSAEECQQQYTDDCTSHRKSRATKQKPSSKKEKPGQEPVRIDAKVGTLKRKQQLRNFMDQMAKDDHDDIFSASPMQSKRVKLPTLSGNEDNAFQLSDYNPQTPSTAGSSSVKTPKCLHITPGMLGTIDRKNSDKYVYQLQKKQKRGKQKAWANIRPQEDFKHIPTPSIKRAARRFDGEKEASVVGKLFTAEQPPGSDESTEDDYYFLMDD</sequence>
<dbReference type="OMA" id="TDETTCD"/>
<dbReference type="InterPro" id="IPR001005">
    <property type="entry name" value="SANT/Myb"/>
</dbReference>